<gene>
    <name evidence="2" type="ORF">GPECTOR_62g938</name>
</gene>
<feature type="compositionally biased region" description="Pro residues" evidence="1">
    <location>
        <begin position="300"/>
        <end position="312"/>
    </location>
</feature>
<accession>A0A150G4W3</accession>
<dbReference type="AlphaFoldDB" id="A0A150G4W3"/>
<keyword evidence="3" id="KW-1185">Reference proteome</keyword>
<dbReference type="Proteomes" id="UP000075714">
    <property type="component" value="Unassembled WGS sequence"/>
</dbReference>
<evidence type="ECO:0000313" key="3">
    <source>
        <dbReference type="Proteomes" id="UP000075714"/>
    </source>
</evidence>
<dbReference type="OrthoDB" id="541941at2759"/>
<organism evidence="2 3">
    <name type="scientific">Gonium pectorale</name>
    <name type="common">Green alga</name>
    <dbReference type="NCBI Taxonomy" id="33097"/>
    <lineage>
        <taxon>Eukaryota</taxon>
        <taxon>Viridiplantae</taxon>
        <taxon>Chlorophyta</taxon>
        <taxon>core chlorophytes</taxon>
        <taxon>Chlorophyceae</taxon>
        <taxon>CS clade</taxon>
        <taxon>Chlamydomonadales</taxon>
        <taxon>Volvocaceae</taxon>
        <taxon>Gonium</taxon>
    </lineage>
</organism>
<proteinExistence type="predicted"/>
<dbReference type="STRING" id="33097.A0A150G4W3"/>
<reference evidence="3" key="1">
    <citation type="journal article" date="2016" name="Nat. Commun.">
        <title>The Gonium pectorale genome demonstrates co-option of cell cycle regulation during the evolution of multicellularity.</title>
        <authorList>
            <person name="Hanschen E.R."/>
            <person name="Marriage T.N."/>
            <person name="Ferris P.J."/>
            <person name="Hamaji T."/>
            <person name="Toyoda A."/>
            <person name="Fujiyama A."/>
            <person name="Neme R."/>
            <person name="Noguchi H."/>
            <person name="Minakuchi Y."/>
            <person name="Suzuki M."/>
            <person name="Kawai-Toyooka H."/>
            <person name="Smith D.R."/>
            <person name="Sparks H."/>
            <person name="Anderson J."/>
            <person name="Bakaric R."/>
            <person name="Luria V."/>
            <person name="Karger A."/>
            <person name="Kirschner M.W."/>
            <person name="Durand P.M."/>
            <person name="Michod R.E."/>
            <person name="Nozaki H."/>
            <person name="Olson B.J."/>
        </authorList>
    </citation>
    <scope>NUCLEOTIDE SEQUENCE [LARGE SCALE GENOMIC DNA]</scope>
    <source>
        <strain evidence="3">NIES-2863</strain>
    </source>
</reference>
<sequence length="451" mass="44872">MGVTVAPWLSGTFLAFYPLRSAPGDAALTCGSAGASLADGPTWAAALDAMRSGNLGGMLVGTTVTWFNRVWTFFKPRVALDAAAATCAVLAPAGRAAVAGPDDWYMISGALLEGSVPELYDAMSQALAAFGDNSGRPWNAWAAGGGGPGRGGCGAVRLDPGAIIVVNSTLQASCSQSANWTTGAAAALLPPSAADGAGGAGGVRLAVCFTVNGLPAGIRGMDHVMATLRPGTAAVGAFARRRRQRRLAEVEVATSDVSGAAMGADGGHGDGGGGGKSRSLLNHDYDYDSPPPAEDLAPALPSPPRAPPPPPGVLDGVAVAAQLGAGGRRFLMLRQSGTAGRCSAACFTAGMTLGASTVSGYSLAGAEYDASWAAVLQQAPPNPGLPDGGTALGAWVGPANATFAGRRPTPPAEDDGGGGSVVSCTSTALRYNDGSLRSTPCSSPGWCVCWN</sequence>
<evidence type="ECO:0000256" key="1">
    <source>
        <dbReference type="SAM" id="MobiDB-lite"/>
    </source>
</evidence>
<evidence type="ECO:0000313" key="2">
    <source>
        <dbReference type="EMBL" id="KXZ44823.1"/>
    </source>
</evidence>
<dbReference type="EMBL" id="LSYV01000063">
    <property type="protein sequence ID" value="KXZ44823.1"/>
    <property type="molecule type" value="Genomic_DNA"/>
</dbReference>
<evidence type="ECO:0008006" key="4">
    <source>
        <dbReference type="Google" id="ProtNLM"/>
    </source>
</evidence>
<comment type="caution">
    <text evidence="2">The sequence shown here is derived from an EMBL/GenBank/DDBJ whole genome shotgun (WGS) entry which is preliminary data.</text>
</comment>
<feature type="compositionally biased region" description="Gly residues" evidence="1">
    <location>
        <begin position="264"/>
        <end position="276"/>
    </location>
</feature>
<name>A0A150G4W3_GONPE</name>
<feature type="region of interest" description="Disordered" evidence="1">
    <location>
        <begin position="259"/>
        <end position="314"/>
    </location>
</feature>
<protein>
    <recommendedName>
        <fullName evidence="4">C-type lectin domain-containing protein</fullName>
    </recommendedName>
</protein>